<dbReference type="Gene3D" id="1.20.1080.10">
    <property type="entry name" value="Glycerol uptake facilitator protein"/>
    <property type="match status" value="1"/>
</dbReference>
<accession>A0A4U8UUM4</accession>
<evidence type="ECO:0000256" key="8">
    <source>
        <dbReference type="RuleBase" id="RU000477"/>
    </source>
</evidence>
<dbReference type="OrthoDB" id="3222at2759"/>
<proteinExistence type="inferred from homology"/>
<feature type="transmembrane region" description="Helical" evidence="9">
    <location>
        <begin position="157"/>
        <end position="176"/>
    </location>
</feature>
<evidence type="ECO:0000256" key="4">
    <source>
        <dbReference type="ARBA" id="ARBA00022692"/>
    </source>
</evidence>
<evidence type="ECO:0000313" key="10">
    <source>
        <dbReference type="EMBL" id="TMS35887.1"/>
    </source>
</evidence>
<feature type="transmembrane region" description="Helical" evidence="9">
    <location>
        <begin position="238"/>
        <end position="260"/>
    </location>
</feature>
<reference evidence="10 11" key="2">
    <citation type="journal article" date="2019" name="G3 (Bethesda)">
        <title>Hybrid Assembly of the Genome of the Entomopathogenic Nematode Steinernema carpocapsae Identifies the X-Chromosome.</title>
        <authorList>
            <person name="Serra L."/>
            <person name="Macchietto M."/>
            <person name="Macias-Munoz A."/>
            <person name="McGill C.J."/>
            <person name="Rodriguez I.M."/>
            <person name="Rodriguez B."/>
            <person name="Murad R."/>
            <person name="Mortazavi A."/>
        </authorList>
    </citation>
    <scope>NUCLEOTIDE SEQUENCE [LARGE SCALE GENOMIC DNA]</scope>
    <source>
        <strain evidence="10 11">ALL</strain>
    </source>
</reference>
<sequence length="301" mass="33167">MQLHPDNLRPKLHIANTLLRNALAELFATCLLIFIGLSIVAQYLLKKGELNAWIGVNFGWGFAITLSVMTAAQLSGGHLNPAISLMMFTTNKICAKTFVVYCIAQTIGAFLGAMLTYFFYIDAINFYDGGVRAVQGENATAGIFSTYPPEYLSISGAYLDQIVGTAMLCFLASVVTDPRNKLPEHLHALFFGFIVITIGTSFGMHLGYPINPARDFGPRLFTLFIYGSEVFRYPYSSYFLVPIIGPLLGALLGTGLYHVFIGAQIPDLIDGKQRVKRVEYELCDRADITEKSLELAKDSSE</sequence>
<feature type="transmembrane region" description="Helical" evidence="9">
    <location>
        <begin position="98"/>
        <end position="120"/>
    </location>
</feature>
<feature type="transmembrane region" description="Helical" evidence="9">
    <location>
        <begin position="188"/>
        <end position="208"/>
    </location>
</feature>
<dbReference type="EMBL" id="AZBU02000001">
    <property type="protein sequence ID" value="TMS35887.1"/>
    <property type="molecule type" value="Genomic_DNA"/>
</dbReference>
<keyword evidence="5 9" id="KW-1133">Transmembrane helix</keyword>
<gene>
    <name evidence="10" type="ORF">L596_003180</name>
</gene>
<protein>
    <recommendedName>
        <fullName evidence="12">Aquaporin</fullName>
    </recommendedName>
</protein>
<dbReference type="PANTHER" id="PTHR43829">
    <property type="entry name" value="AQUAPORIN OR AQUAGLYCEROPORIN RELATED"/>
    <property type="match status" value="1"/>
</dbReference>
<dbReference type="STRING" id="34508.A0A4U8UUM4"/>
<dbReference type="SMR" id="A0A4U8UUM4"/>
<dbReference type="GO" id="GO:0015254">
    <property type="term" value="F:glycerol channel activity"/>
    <property type="evidence" value="ECO:0007669"/>
    <property type="project" value="TreeGrafter"/>
</dbReference>
<evidence type="ECO:0000256" key="1">
    <source>
        <dbReference type="ARBA" id="ARBA00004141"/>
    </source>
</evidence>
<dbReference type="PRINTS" id="PR00783">
    <property type="entry name" value="MINTRINSICP"/>
</dbReference>
<dbReference type="InterPro" id="IPR000425">
    <property type="entry name" value="MIP"/>
</dbReference>
<keyword evidence="4 8" id="KW-0812">Transmembrane</keyword>
<dbReference type="NCBIfam" id="TIGR00861">
    <property type="entry name" value="MIP"/>
    <property type="match status" value="1"/>
</dbReference>
<dbReference type="InterPro" id="IPR023271">
    <property type="entry name" value="Aquaporin-like"/>
</dbReference>
<evidence type="ECO:0000256" key="3">
    <source>
        <dbReference type="ARBA" id="ARBA00022448"/>
    </source>
</evidence>
<evidence type="ECO:0000256" key="6">
    <source>
        <dbReference type="ARBA" id="ARBA00023136"/>
    </source>
</evidence>
<dbReference type="GO" id="GO:0016323">
    <property type="term" value="C:basolateral plasma membrane"/>
    <property type="evidence" value="ECO:0007669"/>
    <property type="project" value="TreeGrafter"/>
</dbReference>
<keyword evidence="6 9" id="KW-0472">Membrane</keyword>
<keyword evidence="11" id="KW-1185">Reference proteome</keyword>
<feature type="transmembrane region" description="Helical" evidence="9">
    <location>
        <begin position="57"/>
        <end position="77"/>
    </location>
</feature>
<feature type="transmembrane region" description="Helical" evidence="9">
    <location>
        <begin position="21"/>
        <end position="45"/>
    </location>
</feature>
<dbReference type="PANTHER" id="PTHR43829:SF5">
    <property type="entry name" value="AQUAPORIN-9"/>
    <property type="match status" value="1"/>
</dbReference>
<dbReference type="GO" id="GO:0015250">
    <property type="term" value="F:water channel activity"/>
    <property type="evidence" value="ECO:0007669"/>
    <property type="project" value="TreeGrafter"/>
</dbReference>
<organism evidence="10 11">
    <name type="scientific">Steinernema carpocapsae</name>
    <name type="common">Entomopathogenic nematode</name>
    <dbReference type="NCBI Taxonomy" id="34508"/>
    <lineage>
        <taxon>Eukaryota</taxon>
        <taxon>Metazoa</taxon>
        <taxon>Ecdysozoa</taxon>
        <taxon>Nematoda</taxon>
        <taxon>Chromadorea</taxon>
        <taxon>Rhabditida</taxon>
        <taxon>Tylenchina</taxon>
        <taxon>Panagrolaimomorpha</taxon>
        <taxon>Strongyloidoidea</taxon>
        <taxon>Steinernematidae</taxon>
        <taxon>Steinernema</taxon>
    </lineage>
</organism>
<evidence type="ECO:0000256" key="9">
    <source>
        <dbReference type="SAM" id="Phobius"/>
    </source>
</evidence>
<dbReference type="EMBL" id="CM016762">
    <property type="protein sequence ID" value="TMS35887.1"/>
    <property type="molecule type" value="Genomic_DNA"/>
</dbReference>
<dbReference type="InterPro" id="IPR050363">
    <property type="entry name" value="MIP/Aquaporin"/>
</dbReference>
<evidence type="ECO:0000313" key="11">
    <source>
        <dbReference type="Proteomes" id="UP000298663"/>
    </source>
</evidence>
<evidence type="ECO:0000256" key="7">
    <source>
        <dbReference type="ARBA" id="ARBA00045280"/>
    </source>
</evidence>
<dbReference type="Pfam" id="PF00230">
    <property type="entry name" value="MIP"/>
    <property type="match status" value="1"/>
</dbReference>
<dbReference type="AlphaFoldDB" id="A0A4U8UUM4"/>
<dbReference type="Proteomes" id="UP000298663">
    <property type="component" value="Chromosome X"/>
</dbReference>
<dbReference type="CDD" id="cd00333">
    <property type="entry name" value="MIP"/>
    <property type="match status" value="1"/>
</dbReference>
<reference evidence="10 11" key="1">
    <citation type="journal article" date="2015" name="Genome Biol.">
        <title>Comparative genomics of Steinernema reveals deeply conserved gene regulatory networks.</title>
        <authorList>
            <person name="Dillman A.R."/>
            <person name="Macchietto M."/>
            <person name="Porter C.F."/>
            <person name="Rogers A."/>
            <person name="Williams B."/>
            <person name="Antoshechkin I."/>
            <person name="Lee M.M."/>
            <person name="Goodwin Z."/>
            <person name="Lu X."/>
            <person name="Lewis E.E."/>
            <person name="Goodrich-Blair H."/>
            <person name="Stock S.P."/>
            <person name="Adams B.J."/>
            <person name="Sternberg P.W."/>
            <person name="Mortazavi A."/>
        </authorList>
    </citation>
    <scope>NUCLEOTIDE SEQUENCE [LARGE SCALE GENOMIC DNA]</scope>
    <source>
        <strain evidence="10 11">ALL</strain>
    </source>
</reference>
<evidence type="ECO:0000256" key="2">
    <source>
        <dbReference type="ARBA" id="ARBA00006175"/>
    </source>
</evidence>
<dbReference type="SUPFAM" id="SSF81338">
    <property type="entry name" value="Aquaporin-like"/>
    <property type="match status" value="1"/>
</dbReference>
<keyword evidence="3 8" id="KW-0813">Transport</keyword>
<comment type="subcellular location">
    <subcellularLocation>
        <location evidence="1">Membrane</location>
        <topology evidence="1">Multi-pass membrane protein</topology>
    </subcellularLocation>
</comment>
<evidence type="ECO:0000256" key="5">
    <source>
        <dbReference type="ARBA" id="ARBA00022989"/>
    </source>
</evidence>
<comment type="function">
    <text evidence="7">Aquaglyceroporin that may modulate the water content and osmolytes during anhydrobiosis.</text>
</comment>
<evidence type="ECO:0008006" key="12">
    <source>
        <dbReference type="Google" id="ProtNLM"/>
    </source>
</evidence>
<comment type="caution">
    <text evidence="10">The sequence shown here is derived from an EMBL/GenBank/DDBJ whole genome shotgun (WGS) entry which is preliminary data.</text>
</comment>
<comment type="similarity">
    <text evidence="2 8">Belongs to the MIP/aquaporin (TC 1.A.8) family.</text>
</comment>
<name>A0A4U8UUM4_STECR</name>